<dbReference type="VEuPathDB" id="FungiDB:H257_10816"/>
<feature type="region of interest" description="Disordered" evidence="1">
    <location>
        <begin position="1"/>
        <end position="36"/>
    </location>
</feature>
<dbReference type="SUPFAM" id="SSF46785">
    <property type="entry name" value="Winged helix' DNA-binding domain"/>
    <property type="match status" value="2"/>
</dbReference>
<dbReference type="PROSITE" id="PS50186">
    <property type="entry name" value="DEP"/>
    <property type="match status" value="1"/>
</dbReference>
<dbReference type="AlphaFoldDB" id="W4G4S2"/>
<proteinExistence type="predicted"/>
<gene>
    <name evidence="3" type="ORF">H257_10816</name>
</gene>
<dbReference type="OrthoDB" id="196547at2759"/>
<feature type="region of interest" description="Disordered" evidence="1">
    <location>
        <begin position="53"/>
        <end position="86"/>
    </location>
</feature>
<dbReference type="GO" id="GO:0035556">
    <property type="term" value="P:intracellular signal transduction"/>
    <property type="evidence" value="ECO:0007669"/>
    <property type="project" value="InterPro"/>
</dbReference>
<feature type="region of interest" description="Disordered" evidence="1">
    <location>
        <begin position="99"/>
        <end position="182"/>
    </location>
</feature>
<dbReference type="Gene3D" id="1.10.10.10">
    <property type="entry name" value="Winged helix-like DNA-binding domain superfamily/Winged helix DNA-binding domain"/>
    <property type="match status" value="2"/>
</dbReference>
<dbReference type="InterPro" id="IPR036390">
    <property type="entry name" value="WH_DNA-bd_sf"/>
</dbReference>
<feature type="compositionally biased region" description="Low complexity" evidence="1">
    <location>
        <begin position="102"/>
        <end position="115"/>
    </location>
</feature>
<dbReference type="SMART" id="SM00049">
    <property type="entry name" value="DEP"/>
    <property type="match status" value="2"/>
</dbReference>
<dbReference type="Pfam" id="PF00610">
    <property type="entry name" value="DEP"/>
    <property type="match status" value="1"/>
</dbReference>
<dbReference type="InterPro" id="IPR051832">
    <property type="entry name" value="mTOR-Rac_regulators"/>
</dbReference>
<feature type="domain" description="DEP" evidence="2">
    <location>
        <begin position="238"/>
        <end position="314"/>
    </location>
</feature>
<protein>
    <recommendedName>
        <fullName evidence="2">DEP domain-containing protein</fullName>
    </recommendedName>
</protein>
<dbReference type="CDD" id="cd04371">
    <property type="entry name" value="DEP"/>
    <property type="match status" value="2"/>
</dbReference>
<dbReference type="InterPro" id="IPR000591">
    <property type="entry name" value="DEP_dom"/>
</dbReference>
<feature type="compositionally biased region" description="Acidic residues" evidence="1">
    <location>
        <begin position="160"/>
        <end position="169"/>
    </location>
</feature>
<dbReference type="GeneID" id="20812812"/>
<dbReference type="STRING" id="112090.W4G4S2"/>
<dbReference type="EMBL" id="KI913143">
    <property type="protein sequence ID" value="ETV74707.1"/>
    <property type="molecule type" value="Genomic_DNA"/>
</dbReference>
<dbReference type="GO" id="GO:0023051">
    <property type="term" value="P:regulation of signaling"/>
    <property type="evidence" value="ECO:0007669"/>
    <property type="project" value="TreeGrafter"/>
</dbReference>
<evidence type="ECO:0000256" key="1">
    <source>
        <dbReference type="SAM" id="MobiDB-lite"/>
    </source>
</evidence>
<dbReference type="PANTHER" id="PTHR22829">
    <property type="entry name" value="DEP DOMAIN PROTEIN"/>
    <property type="match status" value="1"/>
</dbReference>
<name>W4G4S2_APHAT</name>
<feature type="compositionally biased region" description="Low complexity" evidence="1">
    <location>
        <begin position="127"/>
        <end position="144"/>
    </location>
</feature>
<evidence type="ECO:0000259" key="2">
    <source>
        <dbReference type="PROSITE" id="PS50186"/>
    </source>
</evidence>
<accession>W4G4S2</accession>
<evidence type="ECO:0000313" key="3">
    <source>
        <dbReference type="EMBL" id="ETV74707.1"/>
    </source>
</evidence>
<reference evidence="3" key="1">
    <citation type="submission" date="2013-12" db="EMBL/GenBank/DDBJ databases">
        <title>The Genome Sequence of Aphanomyces astaci APO3.</title>
        <authorList>
            <consortium name="The Broad Institute Genomics Platform"/>
            <person name="Russ C."/>
            <person name="Tyler B."/>
            <person name="van West P."/>
            <person name="Dieguez-Uribeondo J."/>
            <person name="Young S.K."/>
            <person name="Zeng Q."/>
            <person name="Gargeya S."/>
            <person name="Fitzgerald M."/>
            <person name="Abouelleil A."/>
            <person name="Alvarado L."/>
            <person name="Chapman S.B."/>
            <person name="Gainer-Dewar J."/>
            <person name="Goldberg J."/>
            <person name="Griggs A."/>
            <person name="Gujja S."/>
            <person name="Hansen M."/>
            <person name="Howarth C."/>
            <person name="Imamovic A."/>
            <person name="Ireland A."/>
            <person name="Larimer J."/>
            <person name="McCowan C."/>
            <person name="Murphy C."/>
            <person name="Pearson M."/>
            <person name="Poon T.W."/>
            <person name="Priest M."/>
            <person name="Roberts A."/>
            <person name="Saif S."/>
            <person name="Shea T."/>
            <person name="Sykes S."/>
            <person name="Wortman J."/>
            <person name="Nusbaum C."/>
            <person name="Birren B."/>
        </authorList>
    </citation>
    <scope>NUCLEOTIDE SEQUENCE [LARGE SCALE GENOMIC DNA]</scope>
    <source>
        <strain evidence="3">APO3</strain>
    </source>
</reference>
<sequence length="440" mass="48239">MMSRSPSNVLPPRGALSRSSSNSDAKTPEATPVDIDTLMLTINNAVAKIASIRESFEDGRPPRHSSASSSRRAGKTRLQASSATSSTFDDSILRFSSAGSYQDSFRSSGRSQSGGSDYGDGKPPLPSSRSLASSFTSSTTSSPSVIDRRSSKTHAHTFPDDEGGDDDVVAPDLPPSRTTTTKAKLPFPYHKLQSTTSIDLDDNLTPFKELRLARLQDIKVTFHNGLPQEFYQAICRFLQTTLEIKRRFYKLKHLKECFLGCDAFDALLDNGFATDENEALLIGNVLLKLELVEDITGPSARMKNRNDGFYRFTLAGTSIEKPAADAEHPRGSLMSLDGIDFADASDNIHALLSEESLAIVTRVLARMFDKKGKIMPYKGYEGCFLGSELVTALKEMKIAMSTIDALVVGQSLFEEQLILAIDPDTTDFQSKYTMYRLAHL</sequence>
<dbReference type="PANTHER" id="PTHR22829:SF16">
    <property type="entry name" value="PH DOMAIN-CONTAINING PROTEIN"/>
    <property type="match status" value="1"/>
</dbReference>
<organism evidence="3">
    <name type="scientific">Aphanomyces astaci</name>
    <name type="common">Crayfish plague agent</name>
    <dbReference type="NCBI Taxonomy" id="112090"/>
    <lineage>
        <taxon>Eukaryota</taxon>
        <taxon>Sar</taxon>
        <taxon>Stramenopiles</taxon>
        <taxon>Oomycota</taxon>
        <taxon>Saprolegniomycetes</taxon>
        <taxon>Saprolegniales</taxon>
        <taxon>Verrucalvaceae</taxon>
        <taxon>Aphanomyces</taxon>
    </lineage>
</organism>
<dbReference type="InterPro" id="IPR036388">
    <property type="entry name" value="WH-like_DNA-bd_sf"/>
</dbReference>
<dbReference type="RefSeq" id="XP_009835794.1">
    <property type="nucleotide sequence ID" value="XM_009837492.1"/>
</dbReference>